<dbReference type="PATRIC" id="fig|1297742.4.peg.1622"/>
<dbReference type="OrthoDB" id="5477293at2"/>
<dbReference type="Gene3D" id="2.130.10.10">
    <property type="entry name" value="YVTN repeat-like/Quinoprotein amine dehydrogenase"/>
    <property type="match status" value="2"/>
</dbReference>
<proteinExistence type="predicted"/>
<dbReference type="PANTHER" id="PTHR47197:SF3">
    <property type="entry name" value="DIHYDRO-HEME D1 DEHYDROGENASE"/>
    <property type="match status" value="1"/>
</dbReference>
<protein>
    <submittedName>
        <fullName evidence="2">Uncharacterized protein</fullName>
    </submittedName>
</protein>
<dbReference type="EMBL" id="CP012109">
    <property type="protein sequence ID" value="AKQ64694.1"/>
    <property type="molecule type" value="Genomic_DNA"/>
</dbReference>
<sequence>MVGTQQVGASRSRWRARAISLCAVASLLTAFTAAAQAPSFITFDSAHVRPLALSPDGTRLFAVNTPDNRLEVFSVTSAGLSLIAEVPVGLEPVAVAARSNTEVWVVNHLSDSISVVSLVGTPRVVRTLLVGDEPRDIVFAGTNGLAFITTAHRGQHRTDASISRVPGAGDPQLTTPGVGRADVWVFNPASLGATLGGTPVRIVTLFGDTPRGLATSPDKKTVYAAIAQSGNQTTSVNLDSVCDGFNERGLCLVFPDTFPFGNNILPGGLPGPSTNFEGAKAPETALIVKWNPSAGQWQDPTGRNFNNGVRLRLPDKDVFAINADTLQETASFSGVGTTLFNLATNPRSGVVYVSNSEAHNLTRFEGPGEFGGTTVQGNLAQMRITVISGGSVFPRHLNKHIDYSKLAGKPGFDATAKNHSLSTPTEMVVSQDGTKLYVVAFSSSKIGVFDTAALESNSFNPRTASANYIPVSGGGPSGLVLDEARNRLYVMTRFDNAVKVIDLATKGELSSVPLYNPEPASVVQGRPFLYDADFSSANGESSCASCHIFGDKDELAWDLGNPDAPVTTNPISKRLASDLEIGLFRAFTGHPSSSINGTGNQNQFHPMKGPMTTQTLRGMTHGGAMHWRGDRSNGFFGVDAKAEDLSFKNFIVAFPELLGRASMPTEAEMNKFTSFQLQVQLPPNPIRRLDNALTASQKAGSDFYFGSRRVDGIAIGADNGFNCNGCHTIDGAQGFFGTDTGASFEGISQIMKIPHVRNMYTKVGMFGFPDNSFFMHSETGQMGDQIRGFGYTHDGAVDTLFRFFSAIVFSNTSIGGPLVGFRNDTERRQMEDFMMAADSDLAPIVGQQVTLTGATAASVGPRIDLLIARARAPFASKILGGATHEADLVAKAAVGNRVKGFLYERALGTWKPDDGGANITTTALRALANTAGQEVTFTAVPPGSGRRIALDRNLDGRLDGQ</sequence>
<keyword evidence="3" id="KW-1185">Reference proteome</keyword>
<dbReference type="eggNOG" id="COG3391">
    <property type="taxonomic scope" value="Bacteria"/>
</dbReference>
<dbReference type="KEGG" id="mym:A176_001606"/>
<feature type="chain" id="PRO_5005212904" evidence="1">
    <location>
        <begin position="36"/>
        <end position="961"/>
    </location>
</feature>
<dbReference type="SUPFAM" id="SSF75011">
    <property type="entry name" value="3-carboxy-cis,cis-mucoante lactonizing enzyme"/>
    <property type="match status" value="1"/>
</dbReference>
<reference evidence="2 3" key="1">
    <citation type="journal article" date="2016" name="PLoS ONE">
        <title>Complete Genome Sequence and Comparative Genomics of a Novel Myxobacterium Myxococcus hansupus.</title>
        <authorList>
            <person name="Sharma G."/>
            <person name="Narwani T."/>
            <person name="Subramanian S."/>
        </authorList>
    </citation>
    <scope>NUCLEOTIDE SEQUENCE [LARGE SCALE GENOMIC DNA]</scope>
    <source>
        <strain evidence="3">mixupus</strain>
    </source>
</reference>
<dbReference type="STRING" id="1297742.A176_001606"/>
<dbReference type="Proteomes" id="UP000009026">
    <property type="component" value="Chromosome"/>
</dbReference>
<gene>
    <name evidence="2" type="ORF">A176_001606</name>
</gene>
<keyword evidence="1" id="KW-0732">Signal</keyword>
<dbReference type="RefSeq" id="WP_002634600.1">
    <property type="nucleotide sequence ID" value="NZ_CP012109.1"/>
</dbReference>
<accession>A0A0H4WPK7</accession>
<dbReference type="PANTHER" id="PTHR47197">
    <property type="entry name" value="PROTEIN NIRF"/>
    <property type="match status" value="1"/>
</dbReference>
<evidence type="ECO:0000256" key="1">
    <source>
        <dbReference type="SAM" id="SignalP"/>
    </source>
</evidence>
<organism evidence="2 3">
    <name type="scientific">Pseudomyxococcus hansupus</name>
    <dbReference type="NCBI Taxonomy" id="1297742"/>
    <lineage>
        <taxon>Bacteria</taxon>
        <taxon>Pseudomonadati</taxon>
        <taxon>Myxococcota</taxon>
        <taxon>Myxococcia</taxon>
        <taxon>Myxococcales</taxon>
        <taxon>Cystobacterineae</taxon>
        <taxon>Myxococcaceae</taxon>
        <taxon>Pseudomyxococcus</taxon>
    </lineage>
</organism>
<name>A0A0H4WPK7_9BACT</name>
<evidence type="ECO:0000313" key="2">
    <source>
        <dbReference type="EMBL" id="AKQ64694.1"/>
    </source>
</evidence>
<dbReference type="InterPro" id="IPR015943">
    <property type="entry name" value="WD40/YVTN_repeat-like_dom_sf"/>
</dbReference>
<dbReference type="AlphaFoldDB" id="A0A0H4WPK7"/>
<dbReference type="InterPro" id="IPR051200">
    <property type="entry name" value="Host-pathogen_enzymatic-act"/>
</dbReference>
<feature type="signal peptide" evidence="1">
    <location>
        <begin position="1"/>
        <end position="35"/>
    </location>
</feature>
<evidence type="ECO:0000313" key="3">
    <source>
        <dbReference type="Proteomes" id="UP000009026"/>
    </source>
</evidence>